<dbReference type="AlphaFoldDB" id="A0A6A1VIR5"/>
<keyword evidence="2" id="KW-1185">Reference proteome</keyword>
<evidence type="ECO:0000313" key="1">
    <source>
        <dbReference type="EMBL" id="KAB1212684.1"/>
    </source>
</evidence>
<gene>
    <name evidence="1" type="ORF">CJ030_MR5G009726</name>
</gene>
<accession>A0A6A1VIR5</accession>
<name>A0A6A1VIR5_9ROSI</name>
<dbReference type="Proteomes" id="UP000516437">
    <property type="component" value="Chromosome 5"/>
</dbReference>
<reference evidence="1 2" key="1">
    <citation type="journal article" date="2019" name="Plant Biotechnol. J.">
        <title>The red bayberry genome and genetic basis of sex determination.</title>
        <authorList>
            <person name="Jia H.M."/>
            <person name="Jia H.J."/>
            <person name="Cai Q.L."/>
            <person name="Wang Y."/>
            <person name="Zhao H.B."/>
            <person name="Yang W.F."/>
            <person name="Wang G.Y."/>
            <person name="Li Y.H."/>
            <person name="Zhan D.L."/>
            <person name="Shen Y.T."/>
            <person name="Niu Q.F."/>
            <person name="Chang L."/>
            <person name="Qiu J."/>
            <person name="Zhao L."/>
            <person name="Xie H.B."/>
            <person name="Fu W.Y."/>
            <person name="Jin J."/>
            <person name="Li X.W."/>
            <person name="Jiao Y."/>
            <person name="Zhou C.C."/>
            <person name="Tu T."/>
            <person name="Chai C.Y."/>
            <person name="Gao J.L."/>
            <person name="Fan L.J."/>
            <person name="van de Weg E."/>
            <person name="Wang J.Y."/>
            <person name="Gao Z.S."/>
        </authorList>
    </citation>
    <scope>NUCLEOTIDE SEQUENCE [LARGE SCALE GENOMIC DNA]</scope>
    <source>
        <tissue evidence="1">Leaves</tissue>
    </source>
</reference>
<comment type="caution">
    <text evidence="1">The sequence shown here is derived from an EMBL/GenBank/DDBJ whole genome shotgun (WGS) entry which is preliminary data.</text>
</comment>
<proteinExistence type="predicted"/>
<dbReference type="EMBL" id="RXIC02000023">
    <property type="protein sequence ID" value="KAB1212684.1"/>
    <property type="molecule type" value="Genomic_DNA"/>
</dbReference>
<evidence type="ECO:0000313" key="2">
    <source>
        <dbReference type="Proteomes" id="UP000516437"/>
    </source>
</evidence>
<sequence>MEFDDQSIGNIMDDQSWIGFLKRTGSTSVDLVREFYATLLDVRDIDAPVSDITLREVSFQLLAEVPATFMGMQRLVVAFPAMDILNKLDQEEIFRELHNRDVVVVGVSIRRIEMLPFWGSMHFIFAYDIEPRDYTT</sequence>
<organism evidence="1 2">
    <name type="scientific">Morella rubra</name>
    <name type="common">Chinese bayberry</name>
    <dbReference type="NCBI Taxonomy" id="262757"/>
    <lineage>
        <taxon>Eukaryota</taxon>
        <taxon>Viridiplantae</taxon>
        <taxon>Streptophyta</taxon>
        <taxon>Embryophyta</taxon>
        <taxon>Tracheophyta</taxon>
        <taxon>Spermatophyta</taxon>
        <taxon>Magnoliopsida</taxon>
        <taxon>eudicotyledons</taxon>
        <taxon>Gunneridae</taxon>
        <taxon>Pentapetalae</taxon>
        <taxon>rosids</taxon>
        <taxon>fabids</taxon>
        <taxon>Fagales</taxon>
        <taxon>Myricaceae</taxon>
        <taxon>Morella</taxon>
    </lineage>
</organism>
<protein>
    <submittedName>
        <fullName evidence="1">Uncharacterized protein</fullName>
    </submittedName>
</protein>